<keyword evidence="2" id="KW-1185">Reference proteome</keyword>
<accession>A0ACD0P7K8</accession>
<gene>
    <name evidence="1" type="ORF">IE53DRAFT_54076</name>
</gene>
<dbReference type="EMBL" id="KZ819699">
    <property type="protein sequence ID" value="PWN54032.1"/>
    <property type="molecule type" value="Genomic_DNA"/>
</dbReference>
<organism evidence="1 2">
    <name type="scientific">Violaceomyces palustris</name>
    <dbReference type="NCBI Taxonomy" id="1673888"/>
    <lineage>
        <taxon>Eukaryota</taxon>
        <taxon>Fungi</taxon>
        <taxon>Dikarya</taxon>
        <taxon>Basidiomycota</taxon>
        <taxon>Ustilaginomycotina</taxon>
        <taxon>Ustilaginomycetes</taxon>
        <taxon>Violaceomycetales</taxon>
        <taxon>Violaceomycetaceae</taxon>
        <taxon>Violaceomyces</taxon>
    </lineage>
</organism>
<proteinExistence type="predicted"/>
<evidence type="ECO:0000313" key="1">
    <source>
        <dbReference type="EMBL" id="PWN54032.1"/>
    </source>
</evidence>
<reference evidence="1 2" key="1">
    <citation type="journal article" date="2018" name="Mol. Biol. Evol.">
        <title>Broad Genomic Sampling Reveals a Smut Pathogenic Ancestry of the Fungal Clade Ustilaginomycotina.</title>
        <authorList>
            <person name="Kijpornyongpan T."/>
            <person name="Mondo S.J."/>
            <person name="Barry K."/>
            <person name="Sandor L."/>
            <person name="Lee J."/>
            <person name="Lipzen A."/>
            <person name="Pangilinan J."/>
            <person name="LaButti K."/>
            <person name="Hainaut M."/>
            <person name="Henrissat B."/>
            <person name="Grigoriev I.V."/>
            <person name="Spatafora J.W."/>
            <person name="Aime M.C."/>
        </authorList>
    </citation>
    <scope>NUCLEOTIDE SEQUENCE [LARGE SCALE GENOMIC DNA]</scope>
    <source>
        <strain evidence="1 2">SA 807</strain>
    </source>
</reference>
<evidence type="ECO:0000313" key="2">
    <source>
        <dbReference type="Proteomes" id="UP000245626"/>
    </source>
</evidence>
<protein>
    <submittedName>
        <fullName evidence="1">Uncharacterized protein</fullName>
    </submittedName>
</protein>
<dbReference type="Proteomes" id="UP000245626">
    <property type="component" value="Unassembled WGS sequence"/>
</dbReference>
<sequence length="233" mass="25384">MLHGSNTKLNAAGLAPEHSMQLPERQPEADEQHILNAIHHLYTSPQAEPSCFEIFANEAILTLPTGDVVVGPQGIRSKFADLWQETPIRSLRQRLLTTPESLPLRTIVLDQVLNLYPAGVSDLADETPTKTIHSLIVIKRKPQDGKISSFVEEEGHRKATAPLAVRAAAANNFYSPTDSQLSPVTSKLNLAKKRHHLKGKPTSLFANHSGLRQSVNEPGSPAPSNAAGSEMEF</sequence>
<name>A0ACD0P7K8_9BASI</name>